<dbReference type="InterPro" id="IPR045584">
    <property type="entry name" value="Pilin-like"/>
</dbReference>
<feature type="transmembrane region" description="Helical" evidence="1">
    <location>
        <begin position="12"/>
        <end position="32"/>
    </location>
</feature>
<proteinExistence type="predicted"/>
<dbReference type="InterPro" id="IPR031982">
    <property type="entry name" value="PilE-like"/>
</dbReference>
<dbReference type="EMBL" id="POUN01000003">
    <property type="protein sequence ID" value="PNF80464.1"/>
    <property type="molecule type" value="Genomic_DNA"/>
</dbReference>
<keyword evidence="1" id="KW-0472">Membrane</keyword>
<dbReference type="InterPro" id="IPR012902">
    <property type="entry name" value="N_methyl_site"/>
</dbReference>
<organism evidence="2 3">
    <name type="scientific">Stutzerimonas stutzeri</name>
    <name type="common">Pseudomonas stutzeri</name>
    <dbReference type="NCBI Taxonomy" id="316"/>
    <lineage>
        <taxon>Bacteria</taxon>
        <taxon>Pseudomonadati</taxon>
        <taxon>Pseudomonadota</taxon>
        <taxon>Gammaproteobacteria</taxon>
        <taxon>Pseudomonadales</taxon>
        <taxon>Pseudomonadaceae</taxon>
        <taxon>Stutzerimonas</taxon>
    </lineage>
</organism>
<dbReference type="SUPFAM" id="SSF54523">
    <property type="entry name" value="Pili subunits"/>
    <property type="match status" value="1"/>
</dbReference>
<sequence>MNKFEQRGFTLIELMIVVAILGILAAIAYPNYTEYLNRSKRAEGMALLQEMAARQERFYAQNSAYVTTNNNIGQLVSDSSKITGSGATARIRSEQSYYHVAVSSVANDGGYSLTATPVLPFSDPACGNLTLNAIGIKGRSATGSDAKSVEQCWK</sequence>
<dbReference type="GO" id="GO:0043683">
    <property type="term" value="P:type IV pilus assembly"/>
    <property type="evidence" value="ECO:0007669"/>
    <property type="project" value="InterPro"/>
</dbReference>
<dbReference type="OrthoDB" id="5296638at2"/>
<evidence type="ECO:0000313" key="2">
    <source>
        <dbReference type="EMBL" id="PNF80464.1"/>
    </source>
</evidence>
<reference evidence="2 3" key="1">
    <citation type="submission" date="2018-01" db="EMBL/GenBank/DDBJ databases">
        <title>Denitrification phenotypes of diverse strains of Pseudomonas stutzeri.</title>
        <authorList>
            <person name="Milligan D.A."/>
            <person name="Bergaust L."/>
            <person name="Bakken L.R."/>
            <person name="Frostegard A."/>
        </authorList>
    </citation>
    <scope>NUCLEOTIDE SEQUENCE [LARGE SCALE GENOMIC DNA]</scope>
    <source>
        <strain evidence="2 3">KC</strain>
    </source>
</reference>
<accession>A0A2N8S1G9</accession>
<dbReference type="RefSeq" id="WP_102824808.1">
    <property type="nucleotide sequence ID" value="NZ_CP139348.1"/>
</dbReference>
<evidence type="ECO:0000256" key="1">
    <source>
        <dbReference type="SAM" id="Phobius"/>
    </source>
</evidence>
<dbReference type="Pfam" id="PF07963">
    <property type="entry name" value="N_methyl"/>
    <property type="match status" value="1"/>
</dbReference>
<dbReference type="AlphaFoldDB" id="A0A2N8S1G9"/>
<keyword evidence="1" id="KW-0812">Transmembrane</keyword>
<name>A0A2N8S1G9_STUST</name>
<dbReference type="Gene3D" id="3.30.700.10">
    <property type="entry name" value="Glycoprotein, Type 4 Pilin"/>
    <property type="match status" value="1"/>
</dbReference>
<dbReference type="PANTHER" id="PTHR30093">
    <property type="entry name" value="GENERAL SECRETION PATHWAY PROTEIN G"/>
    <property type="match status" value="1"/>
</dbReference>
<dbReference type="PROSITE" id="PS00409">
    <property type="entry name" value="PROKAR_NTER_METHYL"/>
    <property type="match status" value="1"/>
</dbReference>
<dbReference type="Proteomes" id="UP000235925">
    <property type="component" value="Unassembled WGS sequence"/>
</dbReference>
<dbReference type="NCBIfam" id="TIGR02532">
    <property type="entry name" value="IV_pilin_GFxxxE"/>
    <property type="match status" value="1"/>
</dbReference>
<dbReference type="Pfam" id="PF16732">
    <property type="entry name" value="ComP_DUS"/>
    <property type="match status" value="1"/>
</dbReference>
<protein>
    <submittedName>
        <fullName evidence="2">Pilus assembly protein PilE</fullName>
    </submittedName>
</protein>
<keyword evidence="1" id="KW-1133">Transmembrane helix</keyword>
<gene>
    <name evidence="2" type="ORF">CXK92_09565</name>
</gene>
<comment type="caution">
    <text evidence="2">The sequence shown here is derived from an EMBL/GenBank/DDBJ whole genome shotgun (WGS) entry which is preliminary data.</text>
</comment>
<evidence type="ECO:0000313" key="3">
    <source>
        <dbReference type="Proteomes" id="UP000235925"/>
    </source>
</evidence>
<dbReference type="PANTHER" id="PTHR30093:SF47">
    <property type="entry name" value="TYPE IV PILUS NON-CORE MINOR PILIN PILE"/>
    <property type="match status" value="1"/>
</dbReference>